<dbReference type="Pfam" id="PF02769">
    <property type="entry name" value="AIRS_C"/>
    <property type="match status" value="1"/>
</dbReference>
<feature type="binding site" evidence="9">
    <location>
        <begin position="118"/>
        <end position="120"/>
    </location>
    <ligand>
        <name>ATP</name>
        <dbReference type="ChEBI" id="CHEBI:30616"/>
        <note>ligand shared between dimeric partners</note>
    </ligand>
</feature>
<feature type="domain" description="PurM-like N-terminal" evidence="10">
    <location>
        <begin position="29"/>
        <end position="136"/>
    </location>
</feature>
<evidence type="ECO:0000256" key="3">
    <source>
        <dbReference type="ARBA" id="ARBA00022723"/>
    </source>
</evidence>
<dbReference type="Gene3D" id="3.90.650.10">
    <property type="entry name" value="PurM-like C-terminal domain"/>
    <property type="match status" value="1"/>
</dbReference>
<evidence type="ECO:0000313" key="12">
    <source>
        <dbReference type="EMBL" id="HGB13872.1"/>
    </source>
</evidence>
<dbReference type="InterPro" id="IPR010918">
    <property type="entry name" value="PurM-like_C_dom"/>
</dbReference>
<dbReference type="NCBIfam" id="TIGR00476">
    <property type="entry name" value="selD"/>
    <property type="match status" value="1"/>
</dbReference>
<dbReference type="GO" id="GO:0005524">
    <property type="term" value="F:ATP binding"/>
    <property type="evidence" value="ECO:0007669"/>
    <property type="project" value="UniProtKB-UniRule"/>
</dbReference>
<proteinExistence type="inferred from homology"/>
<dbReference type="PANTHER" id="PTHR10256">
    <property type="entry name" value="SELENIDE, WATER DIKINASE"/>
    <property type="match status" value="1"/>
</dbReference>
<dbReference type="FunFam" id="3.30.1330.10:FF:000003">
    <property type="entry name" value="Selenide, water dikinase"/>
    <property type="match status" value="1"/>
</dbReference>
<keyword evidence="3 9" id="KW-0479">Metal-binding</keyword>
<dbReference type="GO" id="GO:0000287">
    <property type="term" value="F:magnesium ion binding"/>
    <property type="evidence" value="ECO:0007669"/>
    <property type="project" value="UniProtKB-UniRule"/>
</dbReference>
<feature type="binding site" evidence="9">
    <location>
        <position position="30"/>
    </location>
    <ligand>
        <name>Mg(2+)</name>
        <dbReference type="ChEBI" id="CHEBI:18420"/>
    </ligand>
</feature>
<evidence type="ECO:0000256" key="5">
    <source>
        <dbReference type="ARBA" id="ARBA00022777"/>
    </source>
</evidence>
<feature type="binding site" description="in other chain" evidence="9">
    <location>
        <position position="70"/>
    </location>
    <ligand>
        <name>ATP</name>
        <dbReference type="ChEBI" id="CHEBI:30616"/>
        <note>ligand shared between dimeric partners</note>
    </ligand>
</feature>
<dbReference type="Gene3D" id="3.30.1330.10">
    <property type="entry name" value="PurM-like, N-terminal domain"/>
    <property type="match status" value="1"/>
</dbReference>
<dbReference type="InterPro" id="IPR036676">
    <property type="entry name" value="PurM-like_C_sf"/>
</dbReference>
<evidence type="ECO:0000259" key="11">
    <source>
        <dbReference type="Pfam" id="PF02769"/>
    </source>
</evidence>
<feature type="binding site" description="in other chain" evidence="9">
    <location>
        <position position="47"/>
    </location>
    <ligand>
        <name>ATP</name>
        <dbReference type="ChEBI" id="CHEBI:30616"/>
        <note>ligand shared between dimeric partners</note>
    </ligand>
</feature>
<comment type="cofactor">
    <cofactor evidence="9">
        <name>Mg(2+)</name>
        <dbReference type="ChEBI" id="CHEBI:18420"/>
    </cofactor>
    <text evidence="9">Binds 1 Mg(2+) ion per monomer.</text>
</comment>
<feature type="domain" description="PurM-like C-terminal" evidence="11">
    <location>
        <begin position="148"/>
        <end position="324"/>
    </location>
</feature>
<dbReference type="EMBL" id="DTHB01000016">
    <property type="protein sequence ID" value="HGB13872.1"/>
    <property type="molecule type" value="Genomic_DNA"/>
</dbReference>
<evidence type="ECO:0000256" key="9">
    <source>
        <dbReference type="HAMAP-Rule" id="MF_00625"/>
    </source>
</evidence>
<name>A0A7C3WLA4_9BACT</name>
<dbReference type="InterPro" id="IPR004536">
    <property type="entry name" value="SPS/SelD"/>
</dbReference>
<dbReference type="GO" id="GO:0005737">
    <property type="term" value="C:cytoplasm"/>
    <property type="evidence" value="ECO:0007669"/>
    <property type="project" value="TreeGrafter"/>
</dbReference>
<dbReference type="CDD" id="cd02195">
    <property type="entry name" value="SelD"/>
    <property type="match status" value="1"/>
</dbReference>
<keyword evidence="7 9" id="KW-0460">Magnesium</keyword>
<feature type="binding site" evidence="9">
    <location>
        <position position="206"/>
    </location>
    <ligand>
        <name>Mg(2+)</name>
        <dbReference type="ChEBI" id="CHEBI:18420"/>
    </ligand>
</feature>
<accession>A0A7C3WLA4</accession>
<comment type="subunit">
    <text evidence="9">Homodimer.</text>
</comment>
<dbReference type="PANTHER" id="PTHR10256:SF0">
    <property type="entry name" value="INACTIVE SELENIDE, WATER DIKINASE-LIKE PROTEIN-RELATED"/>
    <property type="match status" value="1"/>
</dbReference>
<feature type="binding site" evidence="9">
    <location>
        <position position="70"/>
    </location>
    <ligand>
        <name>Mg(2+)</name>
        <dbReference type="ChEBI" id="CHEBI:18420"/>
    </ligand>
</feature>
<dbReference type="EC" id="2.7.9.3" evidence="9"/>
<dbReference type="AlphaFoldDB" id="A0A7C3WLA4"/>
<evidence type="ECO:0000256" key="6">
    <source>
        <dbReference type="ARBA" id="ARBA00022840"/>
    </source>
</evidence>
<dbReference type="InterPro" id="IPR023061">
    <property type="entry name" value="SelD_I"/>
</dbReference>
<feature type="binding site" description="in other chain" evidence="9">
    <location>
        <begin position="27"/>
        <end position="29"/>
    </location>
    <ligand>
        <name>ATP</name>
        <dbReference type="ChEBI" id="CHEBI:30616"/>
        <note>ligand shared between dimeric partners</note>
    </ligand>
</feature>
<comment type="similarity">
    <text evidence="1 9">Belongs to the selenophosphate synthase 1 family. Class I subfamily.</text>
</comment>
<comment type="catalytic activity">
    <reaction evidence="9">
        <text>hydrogenselenide + ATP + H2O = selenophosphate + AMP + phosphate + 2 H(+)</text>
        <dbReference type="Rhea" id="RHEA:18737"/>
        <dbReference type="ChEBI" id="CHEBI:15377"/>
        <dbReference type="ChEBI" id="CHEBI:15378"/>
        <dbReference type="ChEBI" id="CHEBI:16144"/>
        <dbReference type="ChEBI" id="CHEBI:29317"/>
        <dbReference type="ChEBI" id="CHEBI:30616"/>
        <dbReference type="ChEBI" id="CHEBI:43474"/>
        <dbReference type="ChEBI" id="CHEBI:456215"/>
        <dbReference type="EC" id="2.7.9.3"/>
    </reaction>
</comment>
<keyword evidence="6 9" id="KW-0067">ATP-binding</keyword>
<evidence type="ECO:0000256" key="2">
    <source>
        <dbReference type="ARBA" id="ARBA00022679"/>
    </source>
</evidence>
<dbReference type="PIRSF" id="PIRSF036407">
    <property type="entry name" value="Selenphspht_syn"/>
    <property type="match status" value="1"/>
</dbReference>
<dbReference type="SUPFAM" id="SSF56042">
    <property type="entry name" value="PurM C-terminal domain-like"/>
    <property type="match status" value="1"/>
</dbReference>
<keyword evidence="4 9" id="KW-0547">Nucleotide-binding</keyword>
<organism evidence="12">
    <name type="scientific">Desulfobacca acetoxidans</name>
    <dbReference type="NCBI Taxonomy" id="60893"/>
    <lineage>
        <taxon>Bacteria</taxon>
        <taxon>Pseudomonadati</taxon>
        <taxon>Thermodesulfobacteriota</taxon>
        <taxon>Desulfobaccia</taxon>
        <taxon>Desulfobaccales</taxon>
        <taxon>Desulfobaccaceae</taxon>
        <taxon>Desulfobacca</taxon>
    </lineage>
</organism>
<comment type="function">
    <text evidence="9">Synthesizes selenophosphate from selenide and ATP.</text>
</comment>
<comment type="caution">
    <text evidence="12">The sequence shown here is derived from an EMBL/GenBank/DDBJ whole genome shotgun (WGS) entry which is preliminary data.</text>
</comment>
<dbReference type="InterPro" id="IPR036921">
    <property type="entry name" value="PurM-like_N_sf"/>
</dbReference>
<keyword evidence="2 9" id="KW-0808">Transferase</keyword>
<evidence type="ECO:0000256" key="7">
    <source>
        <dbReference type="ARBA" id="ARBA00022842"/>
    </source>
</evidence>
<dbReference type="NCBIfam" id="NF002098">
    <property type="entry name" value="PRK00943.1"/>
    <property type="match status" value="1"/>
</dbReference>
<dbReference type="GO" id="GO:0004756">
    <property type="term" value="F:selenide, water dikinase activity"/>
    <property type="evidence" value="ECO:0007669"/>
    <property type="project" value="UniProtKB-UniRule"/>
</dbReference>
<dbReference type="Pfam" id="PF00586">
    <property type="entry name" value="AIRS"/>
    <property type="match status" value="1"/>
</dbReference>
<dbReference type="GO" id="GO:0016260">
    <property type="term" value="P:selenocysteine biosynthetic process"/>
    <property type="evidence" value="ECO:0007669"/>
    <property type="project" value="InterPro"/>
</dbReference>
<dbReference type="InterPro" id="IPR016188">
    <property type="entry name" value="PurM-like_N"/>
</dbReference>
<evidence type="ECO:0000256" key="4">
    <source>
        <dbReference type="ARBA" id="ARBA00022741"/>
    </source>
</evidence>
<gene>
    <name evidence="9 12" type="primary">selD</name>
    <name evidence="12" type="ORF">ENV62_01340</name>
</gene>
<dbReference type="HAMAP" id="MF_00625">
    <property type="entry name" value="SelD"/>
    <property type="match status" value="1"/>
</dbReference>
<evidence type="ECO:0000256" key="8">
    <source>
        <dbReference type="ARBA" id="ARBA00023266"/>
    </source>
</evidence>
<evidence type="ECO:0000256" key="1">
    <source>
        <dbReference type="ARBA" id="ARBA00008026"/>
    </source>
</evidence>
<dbReference type="SUPFAM" id="SSF55326">
    <property type="entry name" value="PurM N-terminal domain-like"/>
    <property type="match status" value="1"/>
</dbReference>
<protein>
    <recommendedName>
        <fullName evidence="9">Selenide, water dikinase</fullName>
        <ecNumber evidence="9">2.7.9.3</ecNumber>
    </recommendedName>
    <alternativeName>
        <fullName evidence="9">Selenium donor protein</fullName>
    </alternativeName>
    <alternativeName>
        <fullName evidence="9">Selenophosphate synthase</fullName>
    </alternativeName>
</protein>
<evidence type="ECO:0000259" key="10">
    <source>
        <dbReference type="Pfam" id="PF00586"/>
    </source>
</evidence>
<keyword evidence="5 9" id="KW-0418">Kinase</keyword>
<sequence>MPPGVLEEVLKSLSFRSHPDLLVGLEQADDAGVYRLTEDFALIQTVDFFTPIVNDPYQFGQIAAANALSDVYAMGGRPITAMNIACFPLKTTPAEVLKAILQGGLDKVHEAGALLVGGHSIEDNELKYGLAVTGVVHPEKIWTKAGAKAGDALILTKPLGTGIIATALKGRLASPEAEAAIIRVMGALNKTAAEALEGLEVHAVTDITGFGLLGHGLEMAQASQAELTFYAGQVPILPWAREYAAMGLVPVGSHANLRFCEKHLMVDPRVDQVTLDLLADAQTSGGLLVSLSPLHKEVYLSRLKRHGMEHAAIIGEVTALGVGRIRILP</sequence>
<keyword evidence="8 9" id="KW-0711">Selenium</keyword>
<reference evidence="12" key="1">
    <citation type="journal article" date="2020" name="mSystems">
        <title>Genome- and Community-Level Interaction Insights into Carbon Utilization and Element Cycling Functions of Hydrothermarchaeota in Hydrothermal Sediment.</title>
        <authorList>
            <person name="Zhou Z."/>
            <person name="Liu Y."/>
            <person name="Xu W."/>
            <person name="Pan J."/>
            <person name="Luo Z.H."/>
            <person name="Li M."/>
        </authorList>
    </citation>
    <scope>NUCLEOTIDE SEQUENCE [LARGE SCALE GENOMIC DNA]</scope>
    <source>
        <strain evidence="12">SpSt-776</strain>
    </source>
</reference>
<comment type="caution">
    <text evidence="9">Lacks conserved residue(s) required for the propagation of feature annotation.</text>
</comment>